<organism evidence="5 6">
    <name type="scientific">Sulfobacillus harzensis</name>
    <dbReference type="NCBI Taxonomy" id="2729629"/>
    <lineage>
        <taxon>Bacteria</taxon>
        <taxon>Bacillati</taxon>
        <taxon>Bacillota</taxon>
        <taxon>Clostridia</taxon>
        <taxon>Eubacteriales</taxon>
        <taxon>Clostridiales Family XVII. Incertae Sedis</taxon>
        <taxon>Sulfobacillus</taxon>
    </lineage>
</organism>
<evidence type="ECO:0000256" key="3">
    <source>
        <dbReference type="ARBA" id="ARBA00023002"/>
    </source>
</evidence>
<dbReference type="SMART" id="SM01092">
    <property type="entry name" value="CO_deh_flav_C"/>
    <property type="match status" value="1"/>
</dbReference>
<evidence type="ECO:0000256" key="2">
    <source>
        <dbReference type="ARBA" id="ARBA00022827"/>
    </source>
</evidence>
<evidence type="ECO:0000259" key="4">
    <source>
        <dbReference type="PROSITE" id="PS51387"/>
    </source>
</evidence>
<keyword evidence="3" id="KW-0560">Oxidoreductase</keyword>
<dbReference type="PROSITE" id="PS51387">
    <property type="entry name" value="FAD_PCMH"/>
    <property type="match status" value="1"/>
</dbReference>
<dbReference type="PANTHER" id="PTHR42659">
    <property type="entry name" value="XANTHINE DEHYDROGENASE SUBUNIT C-RELATED"/>
    <property type="match status" value="1"/>
</dbReference>
<dbReference type="SUPFAM" id="SSF56176">
    <property type="entry name" value="FAD-binding/transporter-associated domain-like"/>
    <property type="match status" value="1"/>
</dbReference>
<dbReference type="Gene3D" id="3.30.465.10">
    <property type="match status" value="1"/>
</dbReference>
<dbReference type="AlphaFoldDB" id="A0A7Y0L3S5"/>
<dbReference type="PANTHER" id="PTHR42659:SF2">
    <property type="entry name" value="XANTHINE DEHYDROGENASE SUBUNIT C-RELATED"/>
    <property type="match status" value="1"/>
</dbReference>
<dbReference type="InterPro" id="IPR016167">
    <property type="entry name" value="FAD-bd_PCMH_sub1"/>
</dbReference>
<keyword evidence="2" id="KW-0274">FAD</keyword>
<dbReference type="EMBL" id="JABBVZ010000030">
    <property type="protein sequence ID" value="NMP22763.1"/>
    <property type="molecule type" value="Genomic_DNA"/>
</dbReference>
<gene>
    <name evidence="5" type="ORF">HIJ39_10415</name>
</gene>
<proteinExistence type="predicted"/>
<dbReference type="InterPro" id="IPR016169">
    <property type="entry name" value="FAD-bd_PCMH_sub2"/>
</dbReference>
<dbReference type="InterPro" id="IPR016166">
    <property type="entry name" value="FAD-bd_PCMH"/>
</dbReference>
<dbReference type="Gene3D" id="3.30.390.50">
    <property type="entry name" value="CO dehydrogenase flavoprotein, C-terminal domain"/>
    <property type="match status" value="1"/>
</dbReference>
<dbReference type="InterPro" id="IPR051312">
    <property type="entry name" value="Diverse_Substr_Oxidored"/>
</dbReference>
<protein>
    <submittedName>
        <fullName evidence="5">Xanthine dehydrogenase family protein subunit M</fullName>
    </submittedName>
</protein>
<keyword evidence="6" id="KW-1185">Reference proteome</keyword>
<reference evidence="5 6" key="1">
    <citation type="submission" date="2020-04" db="EMBL/GenBank/DDBJ databases">
        <authorList>
            <person name="Zhang R."/>
            <person name="Schippers A."/>
        </authorList>
    </citation>
    <scope>NUCLEOTIDE SEQUENCE [LARGE SCALE GENOMIC DNA]</scope>
    <source>
        <strain evidence="5 6">DSM 109850</strain>
    </source>
</reference>
<evidence type="ECO:0000313" key="6">
    <source>
        <dbReference type="Proteomes" id="UP000533476"/>
    </source>
</evidence>
<dbReference type="GO" id="GO:0016491">
    <property type="term" value="F:oxidoreductase activity"/>
    <property type="evidence" value="ECO:0007669"/>
    <property type="project" value="UniProtKB-KW"/>
</dbReference>
<dbReference type="Gene3D" id="3.30.43.10">
    <property type="entry name" value="Uridine Diphospho-n-acetylenolpyruvylglucosamine Reductase, domain 2"/>
    <property type="match status" value="1"/>
</dbReference>
<comment type="caution">
    <text evidence="5">The sequence shown here is derived from an EMBL/GenBank/DDBJ whole genome shotgun (WGS) entry which is preliminary data.</text>
</comment>
<name>A0A7Y0L3S5_9FIRM</name>
<dbReference type="InterPro" id="IPR036318">
    <property type="entry name" value="FAD-bd_PCMH-like_sf"/>
</dbReference>
<evidence type="ECO:0000256" key="1">
    <source>
        <dbReference type="ARBA" id="ARBA00022630"/>
    </source>
</evidence>
<dbReference type="RefSeq" id="WP_169099396.1">
    <property type="nucleotide sequence ID" value="NZ_JABBVZ010000030.1"/>
</dbReference>
<dbReference type="FunFam" id="3.30.465.10:FF:000017">
    <property type="entry name" value="Xanthine dehydrogenase, FAD binding subunit"/>
    <property type="match status" value="1"/>
</dbReference>
<dbReference type="GO" id="GO:0071949">
    <property type="term" value="F:FAD binding"/>
    <property type="evidence" value="ECO:0007669"/>
    <property type="project" value="InterPro"/>
</dbReference>
<dbReference type="InterPro" id="IPR005107">
    <property type="entry name" value="CO_DH_flav_C"/>
</dbReference>
<dbReference type="InterPro" id="IPR036683">
    <property type="entry name" value="CO_DH_flav_C_dom_sf"/>
</dbReference>
<feature type="domain" description="FAD-binding PCMH-type" evidence="4">
    <location>
        <begin position="1"/>
        <end position="176"/>
    </location>
</feature>
<dbReference type="SUPFAM" id="SSF55447">
    <property type="entry name" value="CO dehydrogenase flavoprotein C-terminal domain-like"/>
    <property type="match status" value="1"/>
</dbReference>
<sequence length="294" mass="31569">MLLKELEYVRPETVDEAVYLLNTLTDAGILAGGQSLVNVLKLRIGGYSTLVDISRLSELKEIEVSDEDVHIGAGVTYDELIRSPEVAMARPILPAVATRIADQQVRNRGTVGGNCCYNDPTCHFPPILTALGATFIIRGPGGEREVAAEDFFVSYYQTAIEHGEILTTIRVPRQRPGQGDGFAPLSAGGTDVLNIITGASSVQLSASGKVEDLRLVVTGAGERPMRLASVEKSLLGTDGESTALDTAFDALDVAMFEPPEDVHASAEYRRAMVPVFARRAVEQALSNARRGLNE</sequence>
<dbReference type="Pfam" id="PF00941">
    <property type="entry name" value="FAD_binding_5"/>
    <property type="match status" value="1"/>
</dbReference>
<dbReference type="Pfam" id="PF03450">
    <property type="entry name" value="CO_deh_flav_C"/>
    <property type="match status" value="1"/>
</dbReference>
<dbReference type="InterPro" id="IPR002346">
    <property type="entry name" value="Mopterin_DH_FAD-bd"/>
</dbReference>
<accession>A0A7Y0L3S5</accession>
<evidence type="ECO:0000313" key="5">
    <source>
        <dbReference type="EMBL" id="NMP22763.1"/>
    </source>
</evidence>
<dbReference type="Proteomes" id="UP000533476">
    <property type="component" value="Unassembled WGS sequence"/>
</dbReference>
<keyword evidence="1" id="KW-0285">Flavoprotein</keyword>